<dbReference type="AlphaFoldDB" id="A0AAV6UV85"/>
<comment type="caution">
    <text evidence="1">The sequence shown here is derived from an EMBL/GenBank/DDBJ whole genome shotgun (WGS) entry which is preliminary data.</text>
</comment>
<dbReference type="Proteomes" id="UP000827092">
    <property type="component" value="Unassembled WGS sequence"/>
</dbReference>
<organism evidence="1 2">
    <name type="scientific">Oedothorax gibbosus</name>
    <dbReference type="NCBI Taxonomy" id="931172"/>
    <lineage>
        <taxon>Eukaryota</taxon>
        <taxon>Metazoa</taxon>
        <taxon>Ecdysozoa</taxon>
        <taxon>Arthropoda</taxon>
        <taxon>Chelicerata</taxon>
        <taxon>Arachnida</taxon>
        <taxon>Araneae</taxon>
        <taxon>Araneomorphae</taxon>
        <taxon>Entelegynae</taxon>
        <taxon>Araneoidea</taxon>
        <taxon>Linyphiidae</taxon>
        <taxon>Erigoninae</taxon>
        <taxon>Oedothorax</taxon>
    </lineage>
</organism>
<reference evidence="1 2" key="1">
    <citation type="journal article" date="2022" name="Nat. Ecol. Evol.">
        <title>A masculinizing supergene underlies an exaggerated male reproductive morph in a spider.</title>
        <authorList>
            <person name="Hendrickx F."/>
            <person name="De Corte Z."/>
            <person name="Sonet G."/>
            <person name="Van Belleghem S.M."/>
            <person name="Kostlbacher S."/>
            <person name="Vangestel C."/>
        </authorList>
    </citation>
    <scope>NUCLEOTIDE SEQUENCE [LARGE SCALE GENOMIC DNA]</scope>
    <source>
        <strain evidence="1">W744_W776</strain>
    </source>
</reference>
<name>A0AAV6UV85_9ARAC</name>
<evidence type="ECO:0000313" key="2">
    <source>
        <dbReference type="Proteomes" id="UP000827092"/>
    </source>
</evidence>
<proteinExistence type="predicted"/>
<sequence length="78" mass="8818">MDIAKSTLRLGYSAAFSAEESKPTAITTRAFVQRWPPQSQPCGYNILQLFLHLEVSVYCNHHTSLCTKMADTKSTLRR</sequence>
<accession>A0AAV6UV85</accession>
<dbReference type="EMBL" id="JAFNEN010000268">
    <property type="protein sequence ID" value="KAG8187553.1"/>
    <property type="molecule type" value="Genomic_DNA"/>
</dbReference>
<gene>
    <name evidence="1" type="ORF">JTE90_008439</name>
</gene>
<evidence type="ECO:0000313" key="1">
    <source>
        <dbReference type="EMBL" id="KAG8187553.1"/>
    </source>
</evidence>
<protein>
    <submittedName>
        <fullName evidence="1">Uncharacterized protein</fullName>
    </submittedName>
</protein>
<keyword evidence="2" id="KW-1185">Reference proteome</keyword>